<comment type="caution">
    <text evidence="2">The sequence shown here is derived from an EMBL/GenBank/DDBJ whole genome shotgun (WGS) entry which is preliminary data.</text>
</comment>
<name>W9C179_SCLBF</name>
<evidence type="ECO:0000313" key="2">
    <source>
        <dbReference type="EMBL" id="ESZ89453.1"/>
    </source>
</evidence>
<accession>W9C179</accession>
<organism evidence="2 3">
    <name type="scientific">Sclerotinia borealis (strain F-4128)</name>
    <dbReference type="NCBI Taxonomy" id="1432307"/>
    <lineage>
        <taxon>Eukaryota</taxon>
        <taxon>Fungi</taxon>
        <taxon>Dikarya</taxon>
        <taxon>Ascomycota</taxon>
        <taxon>Pezizomycotina</taxon>
        <taxon>Leotiomycetes</taxon>
        <taxon>Helotiales</taxon>
        <taxon>Sclerotiniaceae</taxon>
        <taxon>Sclerotinia</taxon>
    </lineage>
</organism>
<dbReference type="EMBL" id="AYSA01001128">
    <property type="protein sequence ID" value="ESZ89453.1"/>
    <property type="molecule type" value="Genomic_DNA"/>
</dbReference>
<dbReference type="HOGENOM" id="CLU_2639502_0_0_1"/>
<gene>
    <name evidence="2" type="ORF">SBOR_10164</name>
</gene>
<evidence type="ECO:0000256" key="1">
    <source>
        <dbReference type="SAM" id="MobiDB-lite"/>
    </source>
</evidence>
<proteinExistence type="predicted"/>
<sequence>MPSGSATTKPIESPTNLQPKNKSISQMVKGAGFKDLTHMMYSSGLKRHDEADVQEAKAILNAWKQADQKDCEASQRK</sequence>
<dbReference type="Proteomes" id="UP000019487">
    <property type="component" value="Unassembled WGS sequence"/>
</dbReference>
<dbReference type="OrthoDB" id="3546733at2759"/>
<feature type="region of interest" description="Disordered" evidence="1">
    <location>
        <begin position="1"/>
        <end position="24"/>
    </location>
</feature>
<dbReference type="AlphaFoldDB" id="W9C179"/>
<reference evidence="2 3" key="1">
    <citation type="journal article" date="2014" name="Genome Announc.">
        <title>Draft genome sequence of Sclerotinia borealis, a psychrophilic plant pathogenic fungus.</title>
        <authorList>
            <person name="Mardanov A.V."/>
            <person name="Beletsky A.V."/>
            <person name="Kadnikov V.V."/>
            <person name="Ignatov A.N."/>
            <person name="Ravin N.V."/>
        </authorList>
    </citation>
    <scope>NUCLEOTIDE SEQUENCE [LARGE SCALE GENOMIC DNA]</scope>
    <source>
        <strain evidence="3">F-4157</strain>
    </source>
</reference>
<evidence type="ECO:0000313" key="3">
    <source>
        <dbReference type="Proteomes" id="UP000019487"/>
    </source>
</evidence>
<protein>
    <submittedName>
        <fullName evidence="2">Uncharacterized protein</fullName>
    </submittedName>
</protein>
<keyword evidence="3" id="KW-1185">Reference proteome</keyword>